<sequence>MSMKVKKLLHTRLRVSKLEESVKFFTEVLGLEVVRQTQSPRGSVLLFLKIPGNEEEIELCYYPESGKVTVPPDLMHLAFEVDNLEEFGAHCSKLGYPFSDGPTVSSSGTKFAFIDGPDGYEIELIERNETH</sequence>
<evidence type="ECO:0000313" key="7">
    <source>
        <dbReference type="Proteomes" id="UP000663088"/>
    </source>
</evidence>
<feature type="domain" description="VOC" evidence="5">
    <location>
        <begin position="7"/>
        <end position="127"/>
    </location>
</feature>
<dbReference type="InterPro" id="IPR029068">
    <property type="entry name" value="Glyas_Bleomycin-R_OHBP_Dase"/>
</dbReference>
<gene>
    <name evidence="6" type="ORF">EM20IM_03080</name>
</gene>
<evidence type="ECO:0000259" key="5">
    <source>
        <dbReference type="PROSITE" id="PS51819"/>
    </source>
</evidence>
<dbReference type="PROSITE" id="PS51819">
    <property type="entry name" value="VOC"/>
    <property type="match status" value="1"/>
</dbReference>
<evidence type="ECO:0000256" key="3">
    <source>
        <dbReference type="ARBA" id="ARBA00032460"/>
    </source>
</evidence>
<evidence type="ECO:0000256" key="4">
    <source>
        <dbReference type="ARBA" id="ARBA00033298"/>
    </source>
</evidence>
<dbReference type="RefSeq" id="WP_206847776.1">
    <property type="nucleotide sequence ID" value="NZ_CP065956.1"/>
</dbReference>
<protein>
    <recommendedName>
        <fullName evidence="2">Aldoketomutase</fullName>
    </recommendedName>
    <alternativeName>
        <fullName evidence="1">Ketone-aldehyde mutase</fullName>
    </alternativeName>
    <alternativeName>
        <fullName evidence="3">Methylglyoxalase</fullName>
    </alternativeName>
    <alternativeName>
        <fullName evidence="4">S-D-lactoylglutathione methylglyoxal lyase</fullName>
    </alternativeName>
</protein>
<reference evidence="6 7" key="1">
    <citation type="submission" date="2020-12" db="EMBL/GenBank/DDBJ databases">
        <authorList>
            <person name="Awala S.I."/>
            <person name="Gwak J.-H."/>
            <person name="Kim S.-J."/>
            <person name="Rhee S.-K."/>
        </authorList>
    </citation>
    <scope>NUCLEOTIDE SEQUENCE [LARGE SCALE GENOMIC DNA]</scope>
    <source>
        <strain evidence="6 7">IT5</strain>
    </source>
</reference>
<dbReference type="SUPFAM" id="SSF54593">
    <property type="entry name" value="Glyoxalase/Bleomycin resistance protein/Dihydroxybiphenyl dioxygenase"/>
    <property type="match status" value="1"/>
</dbReference>
<accession>A0ABX7PX76</accession>
<keyword evidence="7" id="KW-1185">Reference proteome</keyword>
<evidence type="ECO:0000256" key="2">
    <source>
        <dbReference type="ARBA" id="ARBA00030892"/>
    </source>
</evidence>
<evidence type="ECO:0000256" key="1">
    <source>
        <dbReference type="ARBA" id="ARBA00030291"/>
    </source>
</evidence>
<dbReference type="Gene3D" id="3.10.180.10">
    <property type="entry name" value="2,3-Dihydroxybiphenyl 1,2-Dioxygenase, domain 1"/>
    <property type="match status" value="1"/>
</dbReference>
<dbReference type="InterPro" id="IPR004360">
    <property type="entry name" value="Glyas_Fos-R_dOase_dom"/>
</dbReference>
<proteinExistence type="predicted"/>
<name>A0ABX7PX76_9BACT</name>
<dbReference type="InterPro" id="IPR037523">
    <property type="entry name" value="VOC_core"/>
</dbReference>
<organism evidence="6 7">
    <name type="scientific">Candidatus Methylacidiphilum infernorum</name>
    <dbReference type="NCBI Taxonomy" id="511746"/>
    <lineage>
        <taxon>Bacteria</taxon>
        <taxon>Pseudomonadati</taxon>
        <taxon>Verrucomicrobiota</taxon>
        <taxon>Methylacidiphilae</taxon>
        <taxon>Methylacidiphilales</taxon>
        <taxon>Methylacidiphilaceae</taxon>
        <taxon>Methylacidiphilum (ex Ratnadevi et al. 2023)</taxon>
    </lineage>
</organism>
<dbReference type="Pfam" id="PF00903">
    <property type="entry name" value="Glyoxalase"/>
    <property type="match status" value="1"/>
</dbReference>
<evidence type="ECO:0000313" key="6">
    <source>
        <dbReference type="EMBL" id="QSR87328.1"/>
    </source>
</evidence>
<dbReference type="PANTHER" id="PTHR46036">
    <property type="entry name" value="LACTOYLGLUTATHIONE LYASE"/>
    <property type="match status" value="1"/>
</dbReference>
<dbReference type="Proteomes" id="UP000663088">
    <property type="component" value="Chromosome"/>
</dbReference>
<dbReference type="EMBL" id="CP065956">
    <property type="protein sequence ID" value="QSR87328.1"/>
    <property type="molecule type" value="Genomic_DNA"/>
</dbReference>
<dbReference type="PANTHER" id="PTHR46036:SF5">
    <property type="entry name" value="LACTOYLGLUTATHIONE LYASE"/>
    <property type="match status" value="1"/>
</dbReference>